<comment type="similarity">
    <text evidence="5">Belongs to the bacterial ribosomal protein bL25 family. CTC subfamily.</text>
</comment>
<reference evidence="9 10" key="1">
    <citation type="submission" date="2018-08" db="EMBL/GenBank/DDBJ databases">
        <title>Whole genome sequence analysis of Dermacoccus abyssi bacteria isolated from Deep Mariana trench Micromonospora spp reveals genes involved in the environmental adaptation and production of secondary metabolites.</title>
        <authorList>
            <person name="Abdel-Mageed W.M."/>
            <person name="Lehri B."/>
            <person name="Nouioui I."/>
            <person name="Goodfellow I."/>
            <person name="Jaspars M."/>
            <person name="Karlyshev A."/>
        </authorList>
    </citation>
    <scope>NUCLEOTIDE SEQUENCE [LARGE SCALE GENOMIC DNA]</scope>
    <source>
        <strain evidence="9 10">MT1.1</strain>
    </source>
</reference>
<dbReference type="GO" id="GO:0022625">
    <property type="term" value="C:cytosolic large ribosomal subunit"/>
    <property type="evidence" value="ECO:0007669"/>
    <property type="project" value="TreeGrafter"/>
</dbReference>
<gene>
    <name evidence="5" type="primary">rplY</name>
    <name evidence="5" type="synonym">ctc</name>
    <name evidence="9" type="ORF">D1832_12420</name>
</gene>
<evidence type="ECO:0000256" key="1">
    <source>
        <dbReference type="ARBA" id="ARBA00022730"/>
    </source>
</evidence>
<dbReference type="RefSeq" id="WP_118914422.1">
    <property type="nucleotide sequence ID" value="NZ_CBCRVH010000016.1"/>
</dbReference>
<dbReference type="InterPro" id="IPR011035">
    <property type="entry name" value="Ribosomal_bL25/Gln-tRNA_synth"/>
</dbReference>
<comment type="caution">
    <text evidence="9">The sequence shown here is derived from an EMBL/GenBank/DDBJ whole genome shotgun (WGS) entry which is preliminary data.</text>
</comment>
<comment type="subunit">
    <text evidence="5">Part of the 50S ribosomal subunit; part of the 5S rRNA/L5/L18/L25 subcomplex. Contacts the 5S rRNA. Binds to the 5S rRNA independently of L5 and L18.</text>
</comment>
<dbReference type="EMBL" id="QWLM01000016">
    <property type="protein sequence ID" value="RHW44518.1"/>
    <property type="molecule type" value="Genomic_DNA"/>
</dbReference>
<accession>A0A417Z1S1</accession>
<evidence type="ECO:0000256" key="2">
    <source>
        <dbReference type="ARBA" id="ARBA00022884"/>
    </source>
</evidence>
<dbReference type="HAMAP" id="MF_01334">
    <property type="entry name" value="Ribosomal_bL25_CTC"/>
    <property type="match status" value="1"/>
</dbReference>
<evidence type="ECO:0000256" key="5">
    <source>
        <dbReference type="HAMAP-Rule" id="MF_01334"/>
    </source>
</evidence>
<dbReference type="GO" id="GO:0003735">
    <property type="term" value="F:structural constituent of ribosome"/>
    <property type="evidence" value="ECO:0007669"/>
    <property type="project" value="InterPro"/>
</dbReference>
<evidence type="ECO:0000259" key="7">
    <source>
        <dbReference type="Pfam" id="PF01386"/>
    </source>
</evidence>
<evidence type="ECO:0000256" key="3">
    <source>
        <dbReference type="ARBA" id="ARBA00022980"/>
    </source>
</evidence>
<dbReference type="InterPro" id="IPR001021">
    <property type="entry name" value="Ribosomal_bL25_long"/>
</dbReference>
<dbReference type="Pfam" id="PF14693">
    <property type="entry name" value="Ribosomal_TL5_C"/>
    <property type="match status" value="1"/>
</dbReference>
<dbReference type="InterPro" id="IPR020056">
    <property type="entry name" value="Rbsml_bL25/Gln-tRNA_synth_N"/>
</dbReference>
<dbReference type="Proteomes" id="UP000285376">
    <property type="component" value="Unassembled WGS sequence"/>
</dbReference>
<dbReference type="CDD" id="cd00495">
    <property type="entry name" value="Ribosomal_L25_TL5_CTC"/>
    <property type="match status" value="1"/>
</dbReference>
<dbReference type="NCBIfam" id="NF004131">
    <property type="entry name" value="PRK05618.2-1"/>
    <property type="match status" value="1"/>
</dbReference>
<organism evidence="9 10">
    <name type="scientific">Dermacoccus abyssi</name>
    <dbReference type="NCBI Taxonomy" id="322596"/>
    <lineage>
        <taxon>Bacteria</taxon>
        <taxon>Bacillati</taxon>
        <taxon>Actinomycetota</taxon>
        <taxon>Actinomycetes</taxon>
        <taxon>Micrococcales</taxon>
        <taxon>Dermacoccaceae</taxon>
        <taxon>Dermacoccus</taxon>
    </lineage>
</organism>
<keyword evidence="1 5" id="KW-0699">rRNA-binding</keyword>
<feature type="region of interest" description="Disordered" evidence="6">
    <location>
        <begin position="188"/>
        <end position="234"/>
    </location>
</feature>
<comment type="function">
    <text evidence="5">This is one of the proteins that binds to the 5S RNA in the ribosome where it forms part of the central protuberance.</text>
</comment>
<dbReference type="PANTHER" id="PTHR33284">
    <property type="entry name" value="RIBOSOMAL PROTEIN L25/GLN-TRNA SYNTHETASE, ANTI-CODON-BINDING DOMAIN-CONTAINING PROTEIN"/>
    <property type="match status" value="1"/>
</dbReference>
<dbReference type="InterPro" id="IPR029751">
    <property type="entry name" value="Ribosomal_L25_dom"/>
</dbReference>
<dbReference type="AlphaFoldDB" id="A0A417Z1S1"/>
<dbReference type="PANTHER" id="PTHR33284:SF1">
    <property type="entry name" value="RIBOSOMAL PROTEIN L25_GLN-TRNA SYNTHETASE, ANTI-CODON-BINDING DOMAIN-CONTAINING PROTEIN"/>
    <property type="match status" value="1"/>
</dbReference>
<evidence type="ECO:0000256" key="4">
    <source>
        <dbReference type="ARBA" id="ARBA00023274"/>
    </source>
</evidence>
<keyword evidence="2 5" id="KW-0694">RNA-binding</keyword>
<sequence>MAQEKTYLDATIRTEFGKGAARRIRREDKIPAVLYGHGEKPVHLELEGHATMLAVKNPNNLLTIRYDGKEELALARDVQREILRRNIEHVDLVIVKRGEKVVVDVAVHVEGEAAPETVVTTENATLSVEAPATDIPEFFTVSVEGLEAGTQILAKDITLPEGVTLDSDEELLVVNITEQISAEALEAELAEAEAEAGIEHDESDEEAAEAEAAEGAEGESAEGDAAEGDDSEQE</sequence>
<keyword evidence="4 5" id="KW-0687">Ribonucleoprotein</keyword>
<protein>
    <recommendedName>
        <fullName evidence="5">Large ribosomal subunit protein bL25</fullName>
    </recommendedName>
    <alternativeName>
        <fullName evidence="5">General stress protein CTC</fullName>
    </alternativeName>
</protein>
<name>A0A417Z1S1_9MICO</name>
<dbReference type="InterPro" id="IPR020930">
    <property type="entry name" value="Ribosomal_uL5_bac-type"/>
</dbReference>
<evidence type="ECO:0000313" key="9">
    <source>
        <dbReference type="EMBL" id="RHW44518.1"/>
    </source>
</evidence>
<dbReference type="Gene3D" id="2.170.120.20">
    <property type="entry name" value="Ribosomal protein L25, beta domain"/>
    <property type="match status" value="1"/>
</dbReference>
<keyword evidence="3 5" id="KW-0689">Ribosomal protein</keyword>
<dbReference type="Gene3D" id="2.40.240.10">
    <property type="entry name" value="Ribosomal Protein L25, Chain P"/>
    <property type="match status" value="1"/>
</dbReference>
<feature type="domain" description="Large ribosomal subunit protein bL25 L25" evidence="7">
    <location>
        <begin position="8"/>
        <end position="92"/>
    </location>
</feature>
<evidence type="ECO:0000256" key="6">
    <source>
        <dbReference type="SAM" id="MobiDB-lite"/>
    </source>
</evidence>
<dbReference type="InterPro" id="IPR020057">
    <property type="entry name" value="Ribosomal_bL25_b-dom"/>
</dbReference>
<dbReference type="SUPFAM" id="SSF50715">
    <property type="entry name" value="Ribosomal protein L25-like"/>
    <property type="match status" value="1"/>
</dbReference>
<dbReference type="Pfam" id="PF01386">
    <property type="entry name" value="Ribosomal_L25p"/>
    <property type="match status" value="1"/>
</dbReference>
<evidence type="ECO:0000259" key="8">
    <source>
        <dbReference type="Pfam" id="PF14693"/>
    </source>
</evidence>
<dbReference type="NCBIfam" id="TIGR00731">
    <property type="entry name" value="bL25_bact_ctc"/>
    <property type="match status" value="1"/>
</dbReference>
<proteinExistence type="inferred from homology"/>
<dbReference type="GO" id="GO:0008097">
    <property type="term" value="F:5S rRNA binding"/>
    <property type="evidence" value="ECO:0007669"/>
    <property type="project" value="InterPro"/>
</dbReference>
<dbReference type="GO" id="GO:0006412">
    <property type="term" value="P:translation"/>
    <property type="evidence" value="ECO:0007669"/>
    <property type="project" value="UniProtKB-UniRule"/>
</dbReference>
<dbReference type="InterPro" id="IPR037121">
    <property type="entry name" value="Ribosomal_bL25_C"/>
</dbReference>
<evidence type="ECO:0000313" key="10">
    <source>
        <dbReference type="Proteomes" id="UP000285376"/>
    </source>
</evidence>
<feature type="domain" description="Large ribosomal subunit protein bL25 beta" evidence="8">
    <location>
        <begin position="100"/>
        <end position="178"/>
    </location>
</feature>